<evidence type="ECO:0000259" key="1">
    <source>
        <dbReference type="Pfam" id="PF26345"/>
    </source>
</evidence>
<dbReference type="Pfam" id="PF26345">
    <property type="entry name" value="ScoMcrA_N"/>
    <property type="match status" value="1"/>
</dbReference>
<proteinExistence type="predicted"/>
<dbReference type="AlphaFoldDB" id="A0A158G9A1"/>
<accession>A0A158G9A1</accession>
<sequence>MTFLRELMDTHSNERFTAFLREKAAEAKRELRYDPRQFLSMLGAEGGYSTVAKLVGGKNPSDGFVKLWESGRLDLSVEALVLETEWIRFFDEQLLKVAERKLKGAGYRYVRYVAAESSERLPAVVLKKATPEYIWRSVQLFQSGDVSHAFGSSTKYDLIDENGDRFAPKAVFGVALSMALDGATIEPKHFSGDEASLCFALLRDAGYQIVPKDFDSPSTDPASMPEQEWMEGDRKLVSHLRRERSPGLAKAKKAQFRRLHGKLTCERCKLDPVAVFGTEHAEACIEVHHSTTHVGQMGPQHKTMLDDVQCLCANCHRLVHRLLREEDKVHAHED</sequence>
<dbReference type="EMBL" id="FCON02000010">
    <property type="protein sequence ID" value="SAL28636.1"/>
    <property type="molecule type" value="Genomic_DNA"/>
</dbReference>
<dbReference type="InterPro" id="IPR003615">
    <property type="entry name" value="HNH_nuc"/>
</dbReference>
<name>A0A158G9A1_9BURK</name>
<gene>
    <name evidence="2" type="ORF">AWB68_01406</name>
</gene>
<dbReference type="CDD" id="cd00085">
    <property type="entry name" value="HNHc"/>
    <property type="match status" value="1"/>
</dbReference>
<keyword evidence="3" id="KW-1185">Reference proteome</keyword>
<organism evidence="2 3">
    <name type="scientific">Caballeronia choica</name>
    <dbReference type="NCBI Taxonomy" id="326476"/>
    <lineage>
        <taxon>Bacteria</taxon>
        <taxon>Pseudomonadati</taxon>
        <taxon>Pseudomonadota</taxon>
        <taxon>Betaproteobacteria</taxon>
        <taxon>Burkholderiales</taxon>
        <taxon>Burkholderiaceae</taxon>
        <taxon>Caballeronia</taxon>
    </lineage>
</organism>
<dbReference type="InterPro" id="IPR058807">
    <property type="entry name" value="ScoMcrA_N"/>
</dbReference>
<protein>
    <recommendedName>
        <fullName evidence="1">ScoMcrA-like N-terminal head domain-containing protein</fullName>
    </recommendedName>
</protein>
<evidence type="ECO:0000313" key="2">
    <source>
        <dbReference type="EMBL" id="SAL28636.1"/>
    </source>
</evidence>
<dbReference type="Proteomes" id="UP000054770">
    <property type="component" value="Unassembled WGS sequence"/>
</dbReference>
<feature type="domain" description="ScoMcrA-like N-terminal head" evidence="1">
    <location>
        <begin position="148"/>
        <end position="209"/>
    </location>
</feature>
<evidence type="ECO:0000313" key="3">
    <source>
        <dbReference type="Proteomes" id="UP000054770"/>
    </source>
</evidence>
<comment type="caution">
    <text evidence="2">The sequence shown here is derived from an EMBL/GenBank/DDBJ whole genome shotgun (WGS) entry which is preliminary data.</text>
</comment>
<reference evidence="2" key="1">
    <citation type="submission" date="2016-01" db="EMBL/GenBank/DDBJ databases">
        <authorList>
            <person name="Peeters C."/>
        </authorList>
    </citation>
    <scope>NUCLEOTIDE SEQUENCE [LARGE SCALE GENOMIC DNA]</scope>
    <source>
        <strain evidence="2">LMG 22940</strain>
    </source>
</reference>